<accession>A0A431TWT5</accession>
<reference evidence="1 2" key="1">
    <citation type="submission" date="2018-12" db="EMBL/GenBank/DDBJ databases">
        <title>Hymenobacter gummosus sp. nov., isolated from a spring.</title>
        <authorList>
            <person name="Nie L."/>
        </authorList>
    </citation>
    <scope>NUCLEOTIDE SEQUENCE [LARGE SCALE GENOMIC DNA]</scope>
    <source>
        <strain evidence="1 2">KCTC 52166</strain>
    </source>
</reference>
<dbReference type="Proteomes" id="UP000282184">
    <property type="component" value="Unassembled WGS sequence"/>
</dbReference>
<name>A0A431TWT5_9BACT</name>
<dbReference type="OrthoDB" id="1242093at2"/>
<protein>
    <submittedName>
        <fullName evidence="1">Uncharacterized protein</fullName>
    </submittedName>
</protein>
<sequence length="236" mass="24894">MKKKREESHFNMSQPALVALAHEKLLYLRRDAADLAGYDVSAARIDGLAQLTADFVQLPTEDEGVQATAATTQTKLAARTAALDTMQTVMNKVKLLHHDGTPQYKAFGTSGLHSASDGDLYLGLVRCVRVGRANLPTYAVKGLTAALLDQLETQNAALLAAVGKQHDAESAAATATQLRLKAGNALYEELVALCEAGKSAFVQTDAVKHADYVIYDAPAPADPPAGKPAPKAATNG</sequence>
<keyword evidence="2" id="KW-1185">Reference proteome</keyword>
<comment type="caution">
    <text evidence="1">The sequence shown here is derived from an EMBL/GenBank/DDBJ whole genome shotgun (WGS) entry which is preliminary data.</text>
</comment>
<dbReference type="RefSeq" id="WP_126695600.1">
    <property type="nucleotide sequence ID" value="NZ_RXOF01000017.1"/>
</dbReference>
<organism evidence="1 2">
    <name type="scientific">Hymenobacter gummosus</name>
    <dbReference type="NCBI Taxonomy" id="1776032"/>
    <lineage>
        <taxon>Bacteria</taxon>
        <taxon>Pseudomonadati</taxon>
        <taxon>Bacteroidota</taxon>
        <taxon>Cytophagia</taxon>
        <taxon>Cytophagales</taxon>
        <taxon>Hymenobacteraceae</taxon>
        <taxon>Hymenobacter</taxon>
    </lineage>
</organism>
<proteinExistence type="predicted"/>
<dbReference type="AlphaFoldDB" id="A0A431TWT5"/>
<gene>
    <name evidence="1" type="ORF">EJV47_23205</name>
</gene>
<evidence type="ECO:0000313" key="1">
    <source>
        <dbReference type="EMBL" id="RTQ46064.1"/>
    </source>
</evidence>
<evidence type="ECO:0000313" key="2">
    <source>
        <dbReference type="Proteomes" id="UP000282184"/>
    </source>
</evidence>
<dbReference type="EMBL" id="RXOF01000017">
    <property type="protein sequence ID" value="RTQ46064.1"/>
    <property type="molecule type" value="Genomic_DNA"/>
</dbReference>